<gene>
    <name evidence="1" type="ORF">OPV22_001895</name>
</gene>
<name>A0AAV8QDN7_ENSVE</name>
<keyword evidence="2" id="KW-1185">Reference proteome</keyword>
<evidence type="ECO:0000313" key="1">
    <source>
        <dbReference type="EMBL" id="KAJ8511461.1"/>
    </source>
</evidence>
<organism evidence="1 2">
    <name type="scientific">Ensete ventricosum</name>
    <name type="common">Abyssinian banana</name>
    <name type="synonym">Musa ensete</name>
    <dbReference type="NCBI Taxonomy" id="4639"/>
    <lineage>
        <taxon>Eukaryota</taxon>
        <taxon>Viridiplantae</taxon>
        <taxon>Streptophyta</taxon>
        <taxon>Embryophyta</taxon>
        <taxon>Tracheophyta</taxon>
        <taxon>Spermatophyta</taxon>
        <taxon>Magnoliopsida</taxon>
        <taxon>Liliopsida</taxon>
        <taxon>Zingiberales</taxon>
        <taxon>Musaceae</taxon>
        <taxon>Ensete</taxon>
    </lineage>
</organism>
<protein>
    <submittedName>
        <fullName evidence="1">Uncharacterized protein</fullName>
    </submittedName>
</protein>
<proteinExistence type="predicted"/>
<dbReference type="EMBL" id="JAQQAF010000001">
    <property type="protein sequence ID" value="KAJ8511461.1"/>
    <property type="molecule type" value="Genomic_DNA"/>
</dbReference>
<dbReference type="Proteomes" id="UP001222027">
    <property type="component" value="Unassembled WGS sequence"/>
</dbReference>
<evidence type="ECO:0000313" key="2">
    <source>
        <dbReference type="Proteomes" id="UP001222027"/>
    </source>
</evidence>
<comment type="caution">
    <text evidence="1">The sequence shown here is derived from an EMBL/GenBank/DDBJ whole genome shotgun (WGS) entry which is preliminary data.</text>
</comment>
<dbReference type="AlphaFoldDB" id="A0AAV8QDN7"/>
<reference evidence="1 2" key="1">
    <citation type="submission" date="2022-12" db="EMBL/GenBank/DDBJ databases">
        <title>Chromosome-scale assembly of the Ensete ventricosum genome.</title>
        <authorList>
            <person name="Dussert Y."/>
            <person name="Stocks J."/>
            <person name="Wendawek A."/>
            <person name="Woldeyes F."/>
            <person name="Nichols R.A."/>
            <person name="Borrell J.S."/>
        </authorList>
    </citation>
    <scope>NUCLEOTIDE SEQUENCE [LARGE SCALE GENOMIC DNA]</scope>
    <source>
        <strain evidence="2">cv. Maze</strain>
        <tissue evidence="1">Seeds</tissue>
    </source>
</reference>
<sequence>MGISNDEAVGILGVSKRRAWNDLTTPPCIRLWQERWWRRRRSCRFGLRTRPQRARADQASKLITATIEQRIPPDAVKSDAKFAACSPNANDVKRRVPHRPL</sequence>
<accession>A0AAV8QDN7</accession>